<reference evidence="1 2" key="1">
    <citation type="submission" date="2021-06" db="EMBL/GenBank/DDBJ databases">
        <title>Caerostris extrusa draft genome.</title>
        <authorList>
            <person name="Kono N."/>
            <person name="Arakawa K."/>
        </authorList>
    </citation>
    <scope>NUCLEOTIDE SEQUENCE [LARGE SCALE GENOMIC DNA]</scope>
</reference>
<accession>A0AAV4WG26</accession>
<evidence type="ECO:0000313" key="2">
    <source>
        <dbReference type="Proteomes" id="UP001054945"/>
    </source>
</evidence>
<proteinExistence type="predicted"/>
<gene>
    <name evidence="1" type="ORF">CEXT_262811</name>
</gene>
<dbReference type="Proteomes" id="UP001054945">
    <property type="component" value="Unassembled WGS sequence"/>
</dbReference>
<keyword evidence="2" id="KW-1185">Reference proteome</keyword>
<name>A0AAV4WG26_CAEEX</name>
<sequence>MNNEWHDYKKRPVFSRTGERGEKVALNSKEVVAAHERYGSRPGIGPLPLEEDYRRVHLQAVMSGKRVDWSKLLLPTP</sequence>
<dbReference type="AlphaFoldDB" id="A0AAV4WG26"/>
<dbReference type="EMBL" id="BPLR01015989">
    <property type="protein sequence ID" value="GIY80280.1"/>
    <property type="molecule type" value="Genomic_DNA"/>
</dbReference>
<protein>
    <submittedName>
        <fullName evidence="1">Uncharacterized protein</fullName>
    </submittedName>
</protein>
<comment type="caution">
    <text evidence="1">The sequence shown here is derived from an EMBL/GenBank/DDBJ whole genome shotgun (WGS) entry which is preliminary data.</text>
</comment>
<evidence type="ECO:0000313" key="1">
    <source>
        <dbReference type="EMBL" id="GIY80280.1"/>
    </source>
</evidence>
<organism evidence="1 2">
    <name type="scientific">Caerostris extrusa</name>
    <name type="common">Bark spider</name>
    <name type="synonym">Caerostris bankana</name>
    <dbReference type="NCBI Taxonomy" id="172846"/>
    <lineage>
        <taxon>Eukaryota</taxon>
        <taxon>Metazoa</taxon>
        <taxon>Ecdysozoa</taxon>
        <taxon>Arthropoda</taxon>
        <taxon>Chelicerata</taxon>
        <taxon>Arachnida</taxon>
        <taxon>Araneae</taxon>
        <taxon>Araneomorphae</taxon>
        <taxon>Entelegynae</taxon>
        <taxon>Araneoidea</taxon>
        <taxon>Araneidae</taxon>
        <taxon>Caerostris</taxon>
    </lineage>
</organism>